<evidence type="ECO:0000256" key="9">
    <source>
        <dbReference type="SAM" id="Phobius"/>
    </source>
</evidence>
<dbReference type="InterPro" id="IPR023997">
    <property type="entry name" value="TonB-dep_OMP_SusC/RagA_CS"/>
</dbReference>
<evidence type="ECO:0000256" key="7">
    <source>
        <dbReference type="ARBA" id="ARBA00023237"/>
    </source>
</evidence>
<proteinExistence type="inferred from homology"/>
<evidence type="ECO:0000256" key="2">
    <source>
        <dbReference type="ARBA" id="ARBA00022448"/>
    </source>
</evidence>
<keyword evidence="2 8" id="KW-0813">Transport</keyword>
<dbReference type="InterPro" id="IPR008969">
    <property type="entry name" value="CarboxyPept-like_regulatory"/>
</dbReference>
<accession>A0A1M4VTJ9</accession>
<dbReference type="NCBIfam" id="TIGR04056">
    <property type="entry name" value="OMP_RagA_SusC"/>
    <property type="match status" value="1"/>
</dbReference>
<dbReference type="PANTHER" id="PTHR30069:SF29">
    <property type="entry name" value="HEMOGLOBIN AND HEMOGLOBIN-HAPTOGLOBIN-BINDING PROTEIN 1-RELATED"/>
    <property type="match status" value="1"/>
</dbReference>
<dbReference type="AlphaFoldDB" id="A0A1M4VTJ9"/>
<sequence length="1141" mass="126100">MKIKLTGKNRILFKQLQKSTLQARSVSLLFIIAISCLFSLGVYSQPSSKINIDAQNVNLKNVISQIEQQTSYLFVYNPTEVNLNQVTSLNLKGKSVNEVLAAVFNKTDISYRIEGNNIMLMKRSANTQTDKKMVSGIIVDENNDPLIGATVSVKGTTEGTMTDVDGKFELNAPRGSTLVVSFMGYNLENITVSAQDKYDVKLTPISRELDAVIVTALGIKRSQKALSYNAQEISQDDLTRVRDANFVNALSGKVAGVQINASSSGVGSASKVVMRGVKSIDQSNNAMYVIDGVPMFNTTSMFKTTKDELGSKEFGSSGSSEAAADINPEDIESLTVLNGAAASALYGSNAANGVILITTKKGKAGKTTVSFTQNTEFLTPFVLPKFQNSYGTGSGGVNTTSTDLSWGSKLNSSNYMGYDPQSDYFRTGVVTTEAVTLSTGNDRNQTYASAGAVNSEGIIHNNTYDRLNFSIRNTTSMLNDKMTLDVGASYIKQKDNNMTNQGVYQNPLVSAYLFPRGGDWNDVKMYEEWNPSRKINTQRWDYGIETYNAQNPYWINYRNLRKNTKDRYMINASLSYDILDWLNISGRVRSDFSQTKYTERLFASTNTTLTEGSSTGYYGERSTRDRQTYADVLANINKSFSEDIVLSATGGASISDVMQDYLNVRGPLMDGTYEGAIPNVFNVMQIDRNKLKPEQNKFQDQTQSVFASAEVGYKGAYYLTLTGRFDWPSQLAGEQSSKSGFFYPSIGTSFILSEIFTMPKQVNYLKLRSSFASVGLPFARHLAQRYHTWDEDTNGYNPNYDHFPITFLDPQKTDSWEIGLTTKVFKNFKLDIGLYHAKTYNQVFNANLSASSGYDHYYVQSGSVTNKGIEMSFGYENTWGAFSWSSTYTLSANSNKVNELANNYVNPTTGELYPVESLILPTLGDVRFILKKGGTLGDIYSLSDLQKDSNGNIYVDSNGNISKISVADNPIKLGSVLPKANMSWRNDFSWKNFNMGFMISARLGGVVYSATQAVLDSQGVSEASESARDNGGVVINGTDVIDAQTWYSKIGTSSNIAQYYTYSATNVRLQEVSFGYTFPRAQLWGIADATISLVGRNLWMIYNKAPFDPEGVATTGNNYQGIDYFMMPSTRSMGFNVKLRF</sequence>
<dbReference type="SUPFAM" id="SSF56935">
    <property type="entry name" value="Porins"/>
    <property type="match status" value="1"/>
</dbReference>
<dbReference type="InterPro" id="IPR011662">
    <property type="entry name" value="Secretin/TonB_short_N"/>
</dbReference>
<feature type="transmembrane region" description="Helical" evidence="9">
    <location>
        <begin position="21"/>
        <end position="43"/>
    </location>
</feature>
<keyword evidence="7 8" id="KW-0998">Cell outer membrane</keyword>
<dbReference type="PROSITE" id="PS52016">
    <property type="entry name" value="TONB_DEPENDENT_REC_3"/>
    <property type="match status" value="1"/>
</dbReference>
<evidence type="ECO:0000256" key="1">
    <source>
        <dbReference type="ARBA" id="ARBA00004571"/>
    </source>
</evidence>
<dbReference type="SMART" id="SM00965">
    <property type="entry name" value="STN"/>
    <property type="match status" value="1"/>
</dbReference>
<dbReference type="Pfam" id="PF07715">
    <property type="entry name" value="Plug"/>
    <property type="match status" value="1"/>
</dbReference>
<dbReference type="Gene3D" id="2.40.170.20">
    <property type="entry name" value="TonB-dependent receptor, beta-barrel domain"/>
    <property type="match status" value="1"/>
</dbReference>
<evidence type="ECO:0000256" key="8">
    <source>
        <dbReference type="PROSITE-ProRule" id="PRU01360"/>
    </source>
</evidence>
<evidence type="ECO:0000259" key="10">
    <source>
        <dbReference type="SMART" id="SM00965"/>
    </source>
</evidence>
<dbReference type="InterPro" id="IPR037066">
    <property type="entry name" value="Plug_dom_sf"/>
</dbReference>
<dbReference type="Gene3D" id="2.60.40.1120">
    <property type="entry name" value="Carboxypeptidase-like, regulatory domain"/>
    <property type="match status" value="1"/>
</dbReference>
<evidence type="ECO:0000256" key="4">
    <source>
        <dbReference type="ARBA" id="ARBA00022692"/>
    </source>
</evidence>
<keyword evidence="6 8" id="KW-0472">Membrane</keyword>
<comment type="similarity">
    <text evidence="8">Belongs to the TonB-dependent receptor family.</text>
</comment>
<dbReference type="RefSeq" id="WP_087880241.1">
    <property type="nucleotide sequence ID" value="NZ_BBXL01000002.1"/>
</dbReference>
<dbReference type="SUPFAM" id="SSF49464">
    <property type="entry name" value="Carboxypeptidase regulatory domain-like"/>
    <property type="match status" value="1"/>
</dbReference>
<keyword evidence="9" id="KW-1133">Transmembrane helix</keyword>
<evidence type="ECO:0000256" key="3">
    <source>
        <dbReference type="ARBA" id="ARBA00022452"/>
    </source>
</evidence>
<reference evidence="12" key="1">
    <citation type="submission" date="2016-11" db="EMBL/GenBank/DDBJ databases">
        <authorList>
            <person name="Varghese N."/>
            <person name="Submissions S."/>
        </authorList>
    </citation>
    <scope>NUCLEOTIDE SEQUENCE [LARGE SCALE GENOMIC DNA]</scope>
    <source>
        <strain evidence="12">DSM 27370</strain>
    </source>
</reference>
<dbReference type="PANTHER" id="PTHR30069">
    <property type="entry name" value="TONB-DEPENDENT OUTER MEMBRANE RECEPTOR"/>
    <property type="match status" value="1"/>
</dbReference>
<dbReference type="Proteomes" id="UP000184480">
    <property type="component" value="Unassembled WGS sequence"/>
</dbReference>
<protein>
    <submittedName>
        <fullName evidence="11">TonB-linked outer membrane protein, SusC/RagA family</fullName>
    </submittedName>
</protein>
<dbReference type="OrthoDB" id="9768177at2"/>
<keyword evidence="3 8" id="KW-1134">Transmembrane beta strand</keyword>
<gene>
    <name evidence="11" type="ORF">SAMN05444362_10235</name>
</gene>
<organism evidence="11 12">
    <name type="scientific">Dysgonomonas macrotermitis</name>
    <dbReference type="NCBI Taxonomy" id="1346286"/>
    <lineage>
        <taxon>Bacteria</taxon>
        <taxon>Pseudomonadati</taxon>
        <taxon>Bacteroidota</taxon>
        <taxon>Bacteroidia</taxon>
        <taxon>Bacteroidales</taxon>
        <taxon>Dysgonomonadaceae</taxon>
        <taxon>Dysgonomonas</taxon>
    </lineage>
</organism>
<dbReference type="InterPro" id="IPR023996">
    <property type="entry name" value="TonB-dep_OMP_SusC/RagA"/>
</dbReference>
<name>A0A1M4VTJ9_9BACT</name>
<evidence type="ECO:0000256" key="6">
    <source>
        <dbReference type="ARBA" id="ARBA00023136"/>
    </source>
</evidence>
<evidence type="ECO:0000313" key="12">
    <source>
        <dbReference type="Proteomes" id="UP000184480"/>
    </source>
</evidence>
<dbReference type="FunFam" id="2.60.40.1120:FF:000003">
    <property type="entry name" value="Outer membrane protein Omp121"/>
    <property type="match status" value="1"/>
</dbReference>
<feature type="domain" description="Secretin/TonB short N-terminal" evidence="10">
    <location>
        <begin position="72"/>
        <end position="123"/>
    </location>
</feature>
<dbReference type="InterPro" id="IPR036942">
    <property type="entry name" value="Beta-barrel_TonB_sf"/>
</dbReference>
<evidence type="ECO:0000256" key="5">
    <source>
        <dbReference type="ARBA" id="ARBA00022729"/>
    </source>
</evidence>
<dbReference type="Gene3D" id="2.170.130.10">
    <property type="entry name" value="TonB-dependent receptor, plug domain"/>
    <property type="match status" value="1"/>
</dbReference>
<dbReference type="Pfam" id="PF13715">
    <property type="entry name" value="CarbopepD_reg_2"/>
    <property type="match status" value="1"/>
</dbReference>
<dbReference type="GO" id="GO:0009279">
    <property type="term" value="C:cell outer membrane"/>
    <property type="evidence" value="ECO:0007669"/>
    <property type="project" value="UniProtKB-SubCell"/>
</dbReference>
<keyword evidence="4 8" id="KW-0812">Transmembrane</keyword>
<keyword evidence="5" id="KW-0732">Signal</keyword>
<keyword evidence="12" id="KW-1185">Reference proteome</keyword>
<dbReference type="NCBIfam" id="TIGR04057">
    <property type="entry name" value="SusC_RagA_signa"/>
    <property type="match status" value="1"/>
</dbReference>
<comment type="subcellular location">
    <subcellularLocation>
        <location evidence="1 8">Cell outer membrane</location>
        <topology evidence="1 8">Multi-pass membrane protein</topology>
    </subcellularLocation>
</comment>
<dbReference type="GO" id="GO:0015344">
    <property type="term" value="F:siderophore uptake transmembrane transporter activity"/>
    <property type="evidence" value="ECO:0007669"/>
    <property type="project" value="TreeGrafter"/>
</dbReference>
<evidence type="ECO:0000313" key="11">
    <source>
        <dbReference type="EMBL" id="SHE72180.1"/>
    </source>
</evidence>
<dbReference type="InterPro" id="IPR039426">
    <property type="entry name" value="TonB-dep_rcpt-like"/>
</dbReference>
<dbReference type="GO" id="GO:0044718">
    <property type="term" value="P:siderophore transmembrane transport"/>
    <property type="evidence" value="ECO:0007669"/>
    <property type="project" value="TreeGrafter"/>
</dbReference>
<dbReference type="STRING" id="1346286.SAMN05444362_10235"/>
<dbReference type="InterPro" id="IPR012910">
    <property type="entry name" value="Plug_dom"/>
</dbReference>
<dbReference type="EMBL" id="FQUC01000002">
    <property type="protein sequence ID" value="SHE72180.1"/>
    <property type="molecule type" value="Genomic_DNA"/>
</dbReference>
<dbReference type="Pfam" id="PF07660">
    <property type="entry name" value="STN"/>
    <property type="match status" value="1"/>
</dbReference>